<evidence type="ECO:0000256" key="2">
    <source>
        <dbReference type="ARBA" id="ARBA00022771"/>
    </source>
</evidence>
<keyword evidence="3" id="KW-0862">Zinc</keyword>
<dbReference type="InterPro" id="IPR030456">
    <property type="entry name" value="TF_fork_head_CS_2"/>
</dbReference>
<evidence type="ECO:0000313" key="12">
    <source>
        <dbReference type="EMBL" id="KMQ94698.1"/>
    </source>
</evidence>
<name>A0A0J7KWM9_LASNI</name>
<feature type="region of interest" description="Disordered" evidence="9">
    <location>
        <begin position="1065"/>
        <end position="1115"/>
    </location>
</feature>
<evidence type="ECO:0000256" key="6">
    <source>
        <dbReference type="ARBA" id="ARBA00034870"/>
    </source>
</evidence>
<dbReference type="InterPro" id="IPR011011">
    <property type="entry name" value="Znf_FYVE_PHD"/>
</dbReference>
<evidence type="ECO:0000256" key="7">
    <source>
        <dbReference type="PROSITE-ProRule" id="PRU00089"/>
    </source>
</evidence>
<dbReference type="InterPro" id="IPR047404">
    <property type="entry name" value="FH_FOXN3"/>
</dbReference>
<evidence type="ECO:0000259" key="11">
    <source>
        <dbReference type="PROSITE" id="PS50178"/>
    </source>
</evidence>
<protein>
    <recommendedName>
        <fullName evidence="6">Forkhead box protein N3</fullName>
    </recommendedName>
</protein>
<sequence length="1124" mass="126810">MNTLWKPWQPLQTEPTAPAIMKSLDSSLDDFDKLPEFNPKLYFVEKNSPMDSCTKCHNNNNKSFLLLNGQENLQVSDAEEFLRKLNCVKEETKVKVVSIFGNTGDGKSHTMNQVFFKGEEIFQTSNEQDCCTLGVWAAFDPILNVICLDTEGLQGITNCKNKHTRLLLKVLAVSDIVIYEIYSERLNRDLFTFLGAASRAYSHHFKAALQTIGQQEGISNSLSTLGPNVIVLHETRHTIPLTNNGSESAEDILRTRFAQMSLQIDAFNSIKYVGLQVVNDATDYKQLRSAIETELNNTTVRSARKAHLVYNTLRSLNDQFSSETENLSNTLFPHQYFTCPVKCLSCGNGCNNSMGHLREGKSHSSNARCKFQCQYENSIYICKRCYRNGNEVEVTRQYQEEDPYSWYSFAKNAWSGYIINCPHCGEIYRSRQYWYGNNPEDIAIRKKITHVWNTPNRSIASQNTAQRVIDSVSYITEAVTNVSLQPTKALKAWAADQVAPSYWRPNSEIKYCHQCKILFGPTDDKHHCRDCGEGFCAQCSSKTKCVPSRNWYAPVRVCDTCFEKEINCSSDDSLEPVEDVGVRKVTEHVVSTLNVVGTVLSYSKCNDQKTLCNMPPDRPDASGIETDIELNSTQGYNFGKTAYTMNDKEKENASVLADTNSTNKCQSEIPRCEKTEKNIEKNNQSDDELTSLSWLHQQNLLKGLDISNPSKDMKHENMLNNNICDDMADFSENTNSISSLDDSFCPESNGKTNTVTLNGSGQNYQHSTKNCPKSMQVFQESAKSHCNTSPSNQTKISLSNNNLPMSNRNKHPTHIPYDPNLHRNSKPPYSFSCLIFMAIEDSPVKALPVKEVYAWILDHFPYFRNAPTGWKNSVRHNLSLNKCFRKVEKAPNLGKGSLWMVDAQYRPNLIQALSRAPFPPPTSQNLSSSEKPPRKCANTRLPDPVLFPYLSKRLASSNISDSAETEIDSDVDAAAAAMLSFKHGPIILNHNKDRKRKLPESEKLVPVITRSSSEDHTYSCITSIKLGSKHSSEEELNLDFDEQRKIAEGADALLNLAGVSTALNHSRTQHHTVTQDINPAPKAEGNSKPKRRSATSDYSNTSEKRRKRWREWGEGNRYLKQIRG</sequence>
<feature type="domain" description="Fork-head" evidence="10">
    <location>
        <begin position="826"/>
        <end position="911"/>
    </location>
</feature>
<keyword evidence="1" id="KW-0479">Metal-binding</keyword>
<gene>
    <name evidence="12" type="ORF">RF55_5136</name>
</gene>
<dbReference type="GO" id="GO:0005547">
    <property type="term" value="F:phosphatidylinositol-3,4,5-trisphosphate binding"/>
    <property type="evidence" value="ECO:0007669"/>
    <property type="project" value="TreeGrafter"/>
</dbReference>
<keyword evidence="2 8" id="KW-0863">Zinc-finger</keyword>
<dbReference type="GO" id="GO:0005634">
    <property type="term" value="C:nucleus"/>
    <property type="evidence" value="ECO:0007669"/>
    <property type="project" value="UniProtKB-SubCell"/>
</dbReference>
<dbReference type="PANTHER" id="PTHR46624">
    <property type="entry name" value="AGAP002036-PA"/>
    <property type="match status" value="1"/>
</dbReference>
<evidence type="ECO:0000256" key="3">
    <source>
        <dbReference type="ARBA" id="ARBA00022833"/>
    </source>
</evidence>
<dbReference type="SUPFAM" id="SSF46785">
    <property type="entry name" value="Winged helix' DNA-binding domain"/>
    <property type="match status" value="1"/>
</dbReference>
<dbReference type="GO" id="GO:0043565">
    <property type="term" value="F:sequence-specific DNA binding"/>
    <property type="evidence" value="ECO:0007669"/>
    <property type="project" value="InterPro"/>
</dbReference>
<dbReference type="STRING" id="67767.A0A0J7KWM9"/>
<dbReference type="PRINTS" id="PR00053">
    <property type="entry name" value="FORKHEAD"/>
</dbReference>
<dbReference type="Gene3D" id="3.40.50.300">
    <property type="entry name" value="P-loop containing nucleotide triphosphate hydrolases"/>
    <property type="match status" value="1"/>
</dbReference>
<dbReference type="GO" id="GO:0003700">
    <property type="term" value="F:DNA-binding transcription factor activity"/>
    <property type="evidence" value="ECO:0007669"/>
    <property type="project" value="InterPro"/>
</dbReference>
<feature type="DNA-binding region" description="Fork-head" evidence="7">
    <location>
        <begin position="826"/>
        <end position="911"/>
    </location>
</feature>
<organism evidence="12 13">
    <name type="scientific">Lasius niger</name>
    <name type="common">Black garden ant</name>
    <dbReference type="NCBI Taxonomy" id="67767"/>
    <lineage>
        <taxon>Eukaryota</taxon>
        <taxon>Metazoa</taxon>
        <taxon>Ecdysozoa</taxon>
        <taxon>Arthropoda</taxon>
        <taxon>Hexapoda</taxon>
        <taxon>Insecta</taxon>
        <taxon>Pterygota</taxon>
        <taxon>Neoptera</taxon>
        <taxon>Endopterygota</taxon>
        <taxon>Hymenoptera</taxon>
        <taxon>Apocrita</taxon>
        <taxon>Aculeata</taxon>
        <taxon>Formicoidea</taxon>
        <taxon>Formicidae</taxon>
        <taxon>Formicinae</taxon>
        <taxon>Lasius</taxon>
        <taxon>Lasius</taxon>
    </lineage>
</organism>
<keyword evidence="13" id="KW-1185">Reference proteome</keyword>
<comment type="caution">
    <text evidence="12">The sequence shown here is derived from an EMBL/GenBank/DDBJ whole genome shotgun (WGS) entry which is preliminary data.</text>
</comment>
<keyword evidence="4 7" id="KW-0238">DNA-binding</keyword>
<dbReference type="CDD" id="cd20059">
    <property type="entry name" value="FH_FOXN3"/>
    <property type="match status" value="1"/>
</dbReference>
<dbReference type="Pfam" id="PF00250">
    <property type="entry name" value="Forkhead"/>
    <property type="match status" value="1"/>
</dbReference>
<feature type="domain" description="FYVE-type" evidence="11">
    <location>
        <begin position="506"/>
        <end position="566"/>
    </location>
</feature>
<dbReference type="InterPro" id="IPR013083">
    <property type="entry name" value="Znf_RING/FYVE/PHD"/>
</dbReference>
<dbReference type="InterPro" id="IPR018122">
    <property type="entry name" value="TF_fork_head_CS_1"/>
</dbReference>
<dbReference type="SUPFAM" id="SSF52540">
    <property type="entry name" value="P-loop containing nucleoside triphosphate hydrolases"/>
    <property type="match status" value="1"/>
</dbReference>
<evidence type="ECO:0000256" key="4">
    <source>
        <dbReference type="ARBA" id="ARBA00023125"/>
    </source>
</evidence>
<dbReference type="PROSITE" id="PS50178">
    <property type="entry name" value="ZF_FYVE"/>
    <property type="match status" value="1"/>
</dbReference>
<feature type="region of interest" description="Disordered" evidence="9">
    <location>
        <begin position="916"/>
        <end position="941"/>
    </location>
</feature>
<keyword evidence="7" id="KW-0539">Nucleus</keyword>
<evidence type="ECO:0000256" key="8">
    <source>
        <dbReference type="PROSITE-ProRule" id="PRU00091"/>
    </source>
</evidence>
<dbReference type="InterPro" id="IPR027417">
    <property type="entry name" value="P-loop_NTPase"/>
</dbReference>
<dbReference type="GO" id="GO:0043325">
    <property type="term" value="F:phosphatidylinositol-3,4-bisphosphate binding"/>
    <property type="evidence" value="ECO:0007669"/>
    <property type="project" value="TreeGrafter"/>
</dbReference>
<evidence type="ECO:0000256" key="1">
    <source>
        <dbReference type="ARBA" id="ARBA00022723"/>
    </source>
</evidence>
<dbReference type="EMBL" id="LBMM01002533">
    <property type="protein sequence ID" value="KMQ94698.1"/>
    <property type="molecule type" value="Genomic_DNA"/>
</dbReference>
<feature type="compositionally biased region" description="Polar residues" evidence="9">
    <location>
        <begin position="1065"/>
        <end position="1077"/>
    </location>
</feature>
<dbReference type="Pfam" id="PF01363">
    <property type="entry name" value="FYVE"/>
    <property type="match status" value="1"/>
</dbReference>
<evidence type="ECO:0000259" key="10">
    <source>
        <dbReference type="PROSITE" id="PS50039"/>
    </source>
</evidence>
<dbReference type="GO" id="GO:0005811">
    <property type="term" value="C:lipid droplet"/>
    <property type="evidence" value="ECO:0007669"/>
    <property type="project" value="TreeGrafter"/>
</dbReference>
<dbReference type="InterPro" id="IPR017455">
    <property type="entry name" value="Znf_FYVE-rel"/>
</dbReference>
<evidence type="ECO:0000256" key="9">
    <source>
        <dbReference type="SAM" id="MobiDB-lite"/>
    </source>
</evidence>
<dbReference type="InterPro" id="IPR001766">
    <property type="entry name" value="Fork_head_dom"/>
</dbReference>
<reference evidence="12 13" key="1">
    <citation type="submission" date="2015-04" db="EMBL/GenBank/DDBJ databases">
        <title>Lasius niger genome sequencing.</title>
        <authorList>
            <person name="Konorov E.A."/>
            <person name="Nikitin M.A."/>
            <person name="Kirill M.V."/>
            <person name="Chang P."/>
        </authorList>
    </citation>
    <scope>NUCLEOTIDE SEQUENCE [LARGE SCALE GENOMIC DNA]</scope>
    <source>
        <tissue evidence="12">Whole</tissue>
    </source>
</reference>
<dbReference type="PROSITE" id="PS00658">
    <property type="entry name" value="FORK_HEAD_2"/>
    <property type="match status" value="1"/>
</dbReference>
<comment type="subcellular location">
    <subcellularLocation>
        <location evidence="7">Nucleus</location>
    </subcellularLocation>
</comment>
<dbReference type="SUPFAM" id="SSF57903">
    <property type="entry name" value="FYVE/PHD zinc finger"/>
    <property type="match status" value="1"/>
</dbReference>
<dbReference type="GO" id="GO:0140042">
    <property type="term" value="P:lipid droplet formation"/>
    <property type="evidence" value="ECO:0007669"/>
    <property type="project" value="TreeGrafter"/>
</dbReference>
<dbReference type="InterPro" id="IPR000306">
    <property type="entry name" value="Znf_FYVE"/>
</dbReference>
<dbReference type="OrthoDB" id="68108at2759"/>
<dbReference type="InterPro" id="IPR036390">
    <property type="entry name" value="WH_DNA-bd_sf"/>
</dbReference>
<dbReference type="PaxDb" id="67767-A0A0J7KWM9"/>
<dbReference type="InterPro" id="IPR042427">
    <property type="entry name" value="ZFYV1"/>
</dbReference>
<dbReference type="AlphaFoldDB" id="A0A0J7KWM9"/>
<dbReference type="SMART" id="SM00064">
    <property type="entry name" value="FYVE"/>
    <property type="match status" value="1"/>
</dbReference>
<dbReference type="CDD" id="cd15734">
    <property type="entry name" value="FYVE_ZFYV1"/>
    <property type="match status" value="1"/>
</dbReference>
<comment type="function">
    <text evidence="5">Acts as a transcriptional repressor. May be involved in DNA damage-inducible cell cycle arrests (checkpoints).</text>
</comment>
<dbReference type="GO" id="GO:0032266">
    <property type="term" value="F:phosphatidylinositol-3-phosphate binding"/>
    <property type="evidence" value="ECO:0007669"/>
    <property type="project" value="TreeGrafter"/>
</dbReference>
<dbReference type="Gene3D" id="1.10.10.10">
    <property type="entry name" value="Winged helix-like DNA-binding domain superfamily/Winged helix DNA-binding domain"/>
    <property type="match status" value="1"/>
</dbReference>
<dbReference type="PROSITE" id="PS00657">
    <property type="entry name" value="FORK_HEAD_1"/>
    <property type="match status" value="1"/>
</dbReference>
<dbReference type="Gene3D" id="3.30.40.10">
    <property type="entry name" value="Zinc/RING finger domain, C3HC4 (zinc finger)"/>
    <property type="match status" value="1"/>
</dbReference>
<evidence type="ECO:0000313" key="13">
    <source>
        <dbReference type="Proteomes" id="UP000036403"/>
    </source>
</evidence>
<dbReference type="GO" id="GO:0008270">
    <property type="term" value="F:zinc ion binding"/>
    <property type="evidence" value="ECO:0007669"/>
    <property type="project" value="UniProtKB-KW"/>
</dbReference>
<evidence type="ECO:0000256" key="5">
    <source>
        <dbReference type="ARBA" id="ARBA00034657"/>
    </source>
</evidence>
<accession>A0A0J7KWM9</accession>
<dbReference type="InterPro" id="IPR036388">
    <property type="entry name" value="WH-like_DNA-bd_sf"/>
</dbReference>
<dbReference type="PROSITE" id="PS50039">
    <property type="entry name" value="FORK_HEAD_3"/>
    <property type="match status" value="1"/>
</dbReference>
<proteinExistence type="predicted"/>
<dbReference type="Proteomes" id="UP000036403">
    <property type="component" value="Unassembled WGS sequence"/>
</dbReference>
<dbReference type="SMART" id="SM00339">
    <property type="entry name" value="FH"/>
    <property type="match status" value="1"/>
</dbReference>
<dbReference type="GO" id="GO:0005545">
    <property type="term" value="F:1-phosphatidylinositol binding"/>
    <property type="evidence" value="ECO:0007669"/>
    <property type="project" value="TreeGrafter"/>
</dbReference>
<dbReference type="PANTHER" id="PTHR46624:SF4">
    <property type="entry name" value="FYVE-TYPE DOMAIN-CONTAINING PROTEIN"/>
    <property type="match status" value="1"/>
</dbReference>